<proteinExistence type="predicted"/>
<sequence>MACAAETYADELDHLRYLLDKYALPASVCIKLIHIHFYLSKGEILAVREFSAPPHGHIPFLAPMTPDATTKVYGCHYLVDAAGDLQTFEYTTAEGGVDLAAYPEFVAEFCKAVVQRGMQHTFGLVIKSGAAEDGSWLELDYPGKRATFLLPGYVSLPQSDRLVQRKTKAVFPSPKNEKESVTHARTEHTHGSDYGEDPMPDGVSTKNGLFLTGVPLDPGSDFYTVVSALSAAA</sequence>
<reference evidence="2" key="1">
    <citation type="submission" date="2022-10" db="EMBL/GenBank/DDBJ databases">
        <title>Tapping the CABI collections for fungal endophytes: first genome assemblies for Collariella, Neodidymelliopsis, Ascochyta clinopodiicola, Didymella pomorum, Didymosphaeria variabile, Neocosmospora piperis and Neocucurbitaria cava.</title>
        <authorList>
            <person name="Hill R."/>
        </authorList>
    </citation>
    <scope>NUCLEOTIDE SEQUENCE</scope>
    <source>
        <strain evidence="2">IMI 366586</strain>
    </source>
</reference>
<dbReference type="EMBL" id="JAPEUR010000088">
    <property type="protein sequence ID" value="KAJ4321989.1"/>
    <property type="molecule type" value="Genomic_DNA"/>
</dbReference>
<feature type="region of interest" description="Disordered" evidence="1">
    <location>
        <begin position="167"/>
        <end position="199"/>
    </location>
</feature>
<gene>
    <name evidence="2" type="ORF">N0V84_005036</name>
</gene>
<dbReference type="AlphaFoldDB" id="A0A9W8WEN9"/>
<evidence type="ECO:0000256" key="1">
    <source>
        <dbReference type="SAM" id="MobiDB-lite"/>
    </source>
</evidence>
<keyword evidence="3" id="KW-1185">Reference proteome</keyword>
<evidence type="ECO:0000313" key="3">
    <source>
        <dbReference type="Proteomes" id="UP001140502"/>
    </source>
</evidence>
<evidence type="ECO:0000313" key="2">
    <source>
        <dbReference type="EMBL" id="KAJ4321989.1"/>
    </source>
</evidence>
<organism evidence="2 3">
    <name type="scientific">Fusarium piperis</name>
    <dbReference type="NCBI Taxonomy" id="1435070"/>
    <lineage>
        <taxon>Eukaryota</taxon>
        <taxon>Fungi</taxon>
        <taxon>Dikarya</taxon>
        <taxon>Ascomycota</taxon>
        <taxon>Pezizomycotina</taxon>
        <taxon>Sordariomycetes</taxon>
        <taxon>Hypocreomycetidae</taxon>
        <taxon>Hypocreales</taxon>
        <taxon>Nectriaceae</taxon>
        <taxon>Fusarium</taxon>
        <taxon>Fusarium solani species complex</taxon>
    </lineage>
</organism>
<accession>A0A9W8WEN9</accession>
<protein>
    <submittedName>
        <fullName evidence="2">Uncharacterized protein</fullName>
    </submittedName>
</protein>
<dbReference type="OrthoDB" id="2322999at2759"/>
<name>A0A9W8WEN9_9HYPO</name>
<comment type="caution">
    <text evidence="2">The sequence shown here is derived from an EMBL/GenBank/DDBJ whole genome shotgun (WGS) entry which is preliminary data.</text>
</comment>
<feature type="compositionally biased region" description="Basic and acidic residues" evidence="1">
    <location>
        <begin position="175"/>
        <end position="193"/>
    </location>
</feature>
<dbReference type="Proteomes" id="UP001140502">
    <property type="component" value="Unassembled WGS sequence"/>
</dbReference>